<keyword evidence="1" id="KW-0472">Membrane</keyword>
<keyword evidence="1" id="KW-1133">Transmembrane helix</keyword>
<sequence length="177" mass="20248">MDISTIVNIILCILSFILAVISVVTVITTLRQNNRMIEESTRPFISVYTDEINAGDPFFYLVVKNFGKSTAYITKFEYDFNFNGCYKIRNDRDYLQQLNNAVLAPGQSRICTLDYQRIDRAVTFTLEYHSGAKKTYSDKFTIDLKAGVSMPYGKVATEGKELRTISYALQEMLQKNL</sequence>
<keyword evidence="1" id="KW-0812">Transmembrane</keyword>
<name>A0AAE3VAZ0_9FIRM</name>
<proteinExistence type="predicted"/>
<evidence type="ECO:0000313" key="2">
    <source>
        <dbReference type="EMBL" id="MDQ0152600.1"/>
    </source>
</evidence>
<dbReference type="AlphaFoldDB" id="A0AAE3VAZ0"/>
<comment type="caution">
    <text evidence="2">The sequence shown here is derived from an EMBL/GenBank/DDBJ whole genome shotgun (WGS) entry which is preliminary data.</text>
</comment>
<protein>
    <submittedName>
        <fullName evidence="2">Uncharacterized protein</fullName>
    </submittedName>
</protein>
<evidence type="ECO:0000256" key="1">
    <source>
        <dbReference type="SAM" id="Phobius"/>
    </source>
</evidence>
<dbReference type="EMBL" id="JAUSTO010000007">
    <property type="protein sequence ID" value="MDQ0152600.1"/>
    <property type="molecule type" value="Genomic_DNA"/>
</dbReference>
<evidence type="ECO:0000313" key="3">
    <source>
        <dbReference type="Proteomes" id="UP001241537"/>
    </source>
</evidence>
<keyword evidence="3" id="KW-1185">Reference proteome</keyword>
<accession>A0AAE3VAZ0</accession>
<gene>
    <name evidence="2" type="ORF">J2S20_001294</name>
</gene>
<dbReference type="Proteomes" id="UP001241537">
    <property type="component" value="Unassembled WGS sequence"/>
</dbReference>
<dbReference type="RefSeq" id="WP_307254351.1">
    <property type="nucleotide sequence ID" value="NZ_JAUSTO010000007.1"/>
</dbReference>
<feature type="transmembrane region" description="Helical" evidence="1">
    <location>
        <begin position="6"/>
        <end position="30"/>
    </location>
</feature>
<reference evidence="2" key="1">
    <citation type="submission" date="2023-07" db="EMBL/GenBank/DDBJ databases">
        <title>Genomic Encyclopedia of Type Strains, Phase IV (KMG-IV): sequencing the most valuable type-strain genomes for metagenomic binning, comparative biology and taxonomic classification.</title>
        <authorList>
            <person name="Goeker M."/>
        </authorList>
    </citation>
    <scope>NUCLEOTIDE SEQUENCE</scope>
    <source>
        <strain evidence="2">DSM 19659</strain>
    </source>
</reference>
<organism evidence="2 3">
    <name type="scientific">Moryella indoligenes</name>
    <dbReference type="NCBI Taxonomy" id="371674"/>
    <lineage>
        <taxon>Bacteria</taxon>
        <taxon>Bacillati</taxon>
        <taxon>Bacillota</taxon>
        <taxon>Clostridia</taxon>
        <taxon>Lachnospirales</taxon>
        <taxon>Lachnospiraceae</taxon>
        <taxon>Moryella</taxon>
    </lineage>
</organism>